<dbReference type="Proteomes" id="UP000287033">
    <property type="component" value="Unassembled WGS sequence"/>
</dbReference>
<dbReference type="EMBL" id="BEZZ01052623">
    <property type="protein sequence ID" value="GCC41124.1"/>
    <property type="molecule type" value="Genomic_DNA"/>
</dbReference>
<gene>
    <name evidence="1" type="ORF">chiPu_0025127</name>
</gene>
<protein>
    <submittedName>
        <fullName evidence="1">Uncharacterized protein</fullName>
    </submittedName>
</protein>
<feature type="non-terminal residue" evidence="1">
    <location>
        <position position="67"/>
    </location>
</feature>
<organism evidence="1 2">
    <name type="scientific">Chiloscyllium punctatum</name>
    <name type="common">Brownbanded bambooshark</name>
    <name type="synonym">Hemiscyllium punctatum</name>
    <dbReference type="NCBI Taxonomy" id="137246"/>
    <lineage>
        <taxon>Eukaryota</taxon>
        <taxon>Metazoa</taxon>
        <taxon>Chordata</taxon>
        <taxon>Craniata</taxon>
        <taxon>Vertebrata</taxon>
        <taxon>Chondrichthyes</taxon>
        <taxon>Elasmobranchii</taxon>
        <taxon>Galeomorphii</taxon>
        <taxon>Galeoidea</taxon>
        <taxon>Orectolobiformes</taxon>
        <taxon>Hemiscylliidae</taxon>
        <taxon>Chiloscyllium</taxon>
    </lineage>
</organism>
<evidence type="ECO:0000313" key="2">
    <source>
        <dbReference type="Proteomes" id="UP000287033"/>
    </source>
</evidence>
<accession>A0A401TEN9</accession>
<sequence length="67" mass="6620">MDRVQGNGVGIAGLDRSGPARLHAVGLDDCNLGGVDSDQGAETLDRAVVLSCLVLGAWLCVGGQGGG</sequence>
<keyword evidence="2" id="KW-1185">Reference proteome</keyword>
<reference evidence="1 2" key="1">
    <citation type="journal article" date="2018" name="Nat. Ecol. Evol.">
        <title>Shark genomes provide insights into elasmobranch evolution and the origin of vertebrates.</title>
        <authorList>
            <person name="Hara Y"/>
            <person name="Yamaguchi K"/>
            <person name="Onimaru K"/>
            <person name="Kadota M"/>
            <person name="Koyanagi M"/>
            <person name="Keeley SD"/>
            <person name="Tatsumi K"/>
            <person name="Tanaka K"/>
            <person name="Motone F"/>
            <person name="Kageyama Y"/>
            <person name="Nozu R"/>
            <person name="Adachi N"/>
            <person name="Nishimura O"/>
            <person name="Nakagawa R"/>
            <person name="Tanegashima C"/>
            <person name="Kiyatake I"/>
            <person name="Matsumoto R"/>
            <person name="Murakumo K"/>
            <person name="Nishida K"/>
            <person name="Terakita A"/>
            <person name="Kuratani S"/>
            <person name="Sato K"/>
            <person name="Hyodo S Kuraku.S."/>
        </authorList>
    </citation>
    <scope>NUCLEOTIDE SEQUENCE [LARGE SCALE GENOMIC DNA]</scope>
</reference>
<evidence type="ECO:0000313" key="1">
    <source>
        <dbReference type="EMBL" id="GCC41124.1"/>
    </source>
</evidence>
<proteinExistence type="predicted"/>
<name>A0A401TEN9_CHIPU</name>
<dbReference type="AlphaFoldDB" id="A0A401TEN9"/>
<comment type="caution">
    <text evidence="1">The sequence shown here is derived from an EMBL/GenBank/DDBJ whole genome shotgun (WGS) entry which is preliminary data.</text>
</comment>